<comment type="subcellular location">
    <subcellularLocation>
        <location evidence="1">Nucleus</location>
    </subcellularLocation>
</comment>
<sequence length="377" mass="41788">MQNKRKAFDKLCPNRVQDLSNRANKKQDKPERKVIKRIFAEPSGPLTIYVDPSPSAAALSTIDWQDLADCNAVIQQDAARGALEQQVHCLPGTADFDLQDFRDAVDNFIADQSSHMQAGLGTADFQLPPCDVSVFDQCLAPPIPSQPCQLMPINVQPIPSTEQYWRDMADHNQKALGDALVHNNQLHVTLNEKQEEIDSLKEKNVQLNELANQAKHLASVLDKLMSHRSRAISKLSSDGVLTKPPVKRNLEEFFQQTSDQECNQVDEILREISKKCNAALMGCDYVEAKRPKLQSDDPMDGLDEAASGIKMCGAFHGLKTSTGHSSLNLSDTDLEGDVSFRTSIKDHSTIRTLAFPQGNAFTIKTNGGGHKFRWVPN</sequence>
<keyword evidence="4" id="KW-0970">Cilium biogenesis/degradation</keyword>
<comment type="caution">
    <text evidence="14">The sequence shown here is derived from an EMBL/GenBank/DDBJ whole genome shotgun (WGS) entry which is preliminary data.</text>
</comment>
<feature type="coiled-coil region" evidence="13">
    <location>
        <begin position="183"/>
        <end position="220"/>
    </location>
</feature>
<dbReference type="PANTHER" id="PTHR13372">
    <property type="entry name" value="GEMININ"/>
    <property type="match status" value="1"/>
</dbReference>
<keyword evidence="15" id="KW-1185">Reference proteome</keyword>
<evidence type="ECO:0000256" key="9">
    <source>
        <dbReference type="ARBA" id="ARBA00023242"/>
    </source>
</evidence>
<evidence type="ECO:0000256" key="12">
    <source>
        <dbReference type="ARBA" id="ARBA00033197"/>
    </source>
</evidence>
<evidence type="ECO:0000313" key="14">
    <source>
        <dbReference type="EMBL" id="DBA23581.1"/>
    </source>
</evidence>
<reference evidence="14" key="1">
    <citation type="thesis" date="2020" institute="ProQuest LLC" country="789 East Eisenhower Parkway, Ann Arbor, MI, USA">
        <title>Comparative Genomics and Chromosome Evolution.</title>
        <authorList>
            <person name="Mudd A.B."/>
        </authorList>
    </citation>
    <scope>NUCLEOTIDE SEQUENCE</scope>
    <source>
        <strain evidence="14">1538</strain>
        <tissue evidence="14">Blood</tissue>
    </source>
</reference>
<gene>
    <name evidence="14" type="ORF">GDO54_014480</name>
</gene>
<organism evidence="14 15">
    <name type="scientific">Pyxicephalus adspersus</name>
    <name type="common">African bullfrog</name>
    <dbReference type="NCBI Taxonomy" id="30357"/>
    <lineage>
        <taxon>Eukaryota</taxon>
        <taxon>Metazoa</taxon>
        <taxon>Chordata</taxon>
        <taxon>Craniata</taxon>
        <taxon>Vertebrata</taxon>
        <taxon>Euteleostomi</taxon>
        <taxon>Amphibia</taxon>
        <taxon>Batrachia</taxon>
        <taxon>Anura</taxon>
        <taxon>Neobatrachia</taxon>
        <taxon>Ranoidea</taxon>
        <taxon>Pyxicephalidae</taxon>
        <taxon>Pyxicephalinae</taxon>
        <taxon>Pyxicephalus</taxon>
    </lineage>
</organism>
<protein>
    <recommendedName>
        <fullName evidence="3">Multicilin</fullName>
    </recommendedName>
    <alternativeName>
        <fullName evidence="11">Multiciliate differentiation and DNA synthesis-associated cell cycle protein</fullName>
    </alternativeName>
    <alternativeName>
        <fullName evidence="12">Protein Idas</fullName>
    </alternativeName>
</protein>
<keyword evidence="9" id="KW-0539">Nucleus</keyword>
<dbReference type="PANTHER" id="PTHR13372:SF3">
    <property type="entry name" value="MULTICILIN"/>
    <property type="match status" value="1"/>
</dbReference>
<comment type="similarity">
    <text evidence="2">Belongs to the geminin family.</text>
</comment>
<dbReference type="Proteomes" id="UP001181693">
    <property type="component" value="Unassembled WGS sequence"/>
</dbReference>
<keyword evidence="6 13" id="KW-0175">Coiled coil</keyword>
<evidence type="ECO:0000256" key="6">
    <source>
        <dbReference type="ARBA" id="ARBA00023054"/>
    </source>
</evidence>
<dbReference type="SUPFAM" id="SSF111469">
    <property type="entry name" value="Geminin coiled-coil domain"/>
    <property type="match status" value="1"/>
</dbReference>
<dbReference type="GO" id="GO:0045786">
    <property type="term" value="P:negative regulation of cell cycle"/>
    <property type="evidence" value="ECO:0007669"/>
    <property type="project" value="TreeGrafter"/>
</dbReference>
<dbReference type="GO" id="GO:0008156">
    <property type="term" value="P:negative regulation of DNA replication"/>
    <property type="evidence" value="ECO:0007669"/>
    <property type="project" value="TreeGrafter"/>
</dbReference>
<dbReference type="Gene3D" id="1.20.5.1180">
    <property type="entry name" value="Geminin coiled-coil domain"/>
    <property type="match status" value="1"/>
</dbReference>
<evidence type="ECO:0000256" key="3">
    <source>
        <dbReference type="ARBA" id="ARBA00018222"/>
    </source>
</evidence>
<dbReference type="GO" id="GO:0005634">
    <property type="term" value="C:nucleus"/>
    <property type="evidence" value="ECO:0007669"/>
    <property type="project" value="UniProtKB-SubCell"/>
</dbReference>
<keyword evidence="7" id="KW-0010">Activator</keyword>
<evidence type="ECO:0000256" key="7">
    <source>
        <dbReference type="ARBA" id="ARBA00023159"/>
    </source>
</evidence>
<dbReference type="Pfam" id="PF07412">
    <property type="entry name" value="Geminin"/>
    <property type="match status" value="1"/>
</dbReference>
<keyword evidence="10" id="KW-0131">Cell cycle</keyword>
<dbReference type="EMBL" id="DYDO01000006">
    <property type="protein sequence ID" value="DBA23581.1"/>
    <property type="molecule type" value="Genomic_DNA"/>
</dbReference>
<evidence type="ECO:0000256" key="13">
    <source>
        <dbReference type="SAM" id="Coils"/>
    </source>
</evidence>
<accession>A0AAV2ZYB6</accession>
<dbReference type="InterPro" id="IPR022786">
    <property type="entry name" value="Geminin/Multicilin"/>
</dbReference>
<evidence type="ECO:0000256" key="4">
    <source>
        <dbReference type="ARBA" id="ARBA00022794"/>
    </source>
</evidence>
<dbReference type="AlphaFoldDB" id="A0AAV2ZYB6"/>
<evidence type="ECO:0000313" key="15">
    <source>
        <dbReference type="Proteomes" id="UP001181693"/>
    </source>
</evidence>
<evidence type="ECO:0000256" key="10">
    <source>
        <dbReference type="ARBA" id="ARBA00023306"/>
    </source>
</evidence>
<proteinExistence type="inferred from homology"/>
<keyword evidence="5" id="KW-0805">Transcription regulation</keyword>
<evidence type="ECO:0000256" key="11">
    <source>
        <dbReference type="ARBA" id="ARBA00031136"/>
    </source>
</evidence>
<keyword evidence="8" id="KW-0804">Transcription</keyword>
<dbReference type="CDD" id="cd22590">
    <property type="entry name" value="McIdas_CC"/>
    <property type="match status" value="1"/>
</dbReference>
<dbReference type="GO" id="GO:0030030">
    <property type="term" value="P:cell projection organization"/>
    <property type="evidence" value="ECO:0007669"/>
    <property type="project" value="UniProtKB-KW"/>
</dbReference>
<evidence type="ECO:0000256" key="5">
    <source>
        <dbReference type="ARBA" id="ARBA00023015"/>
    </source>
</evidence>
<evidence type="ECO:0000256" key="1">
    <source>
        <dbReference type="ARBA" id="ARBA00004123"/>
    </source>
</evidence>
<evidence type="ECO:0000256" key="8">
    <source>
        <dbReference type="ARBA" id="ARBA00023163"/>
    </source>
</evidence>
<name>A0AAV2ZYB6_PYXAD</name>
<evidence type="ECO:0000256" key="2">
    <source>
        <dbReference type="ARBA" id="ARBA00007979"/>
    </source>
</evidence>